<accession>A0A9D1W1E2</accession>
<organism evidence="2 3">
    <name type="scientific">Candidatus Borkfalkia faecavium</name>
    <dbReference type="NCBI Taxonomy" id="2838508"/>
    <lineage>
        <taxon>Bacteria</taxon>
        <taxon>Bacillati</taxon>
        <taxon>Bacillota</taxon>
        <taxon>Clostridia</taxon>
        <taxon>Christensenellales</taxon>
        <taxon>Christensenellaceae</taxon>
        <taxon>Candidatus Borkfalkia</taxon>
    </lineage>
</organism>
<reference evidence="2" key="2">
    <citation type="submission" date="2021-04" db="EMBL/GenBank/DDBJ databases">
        <authorList>
            <person name="Gilroy R."/>
        </authorList>
    </citation>
    <scope>NUCLEOTIDE SEQUENCE</scope>
    <source>
        <strain evidence="2">2189</strain>
    </source>
</reference>
<feature type="transmembrane region" description="Helical" evidence="1">
    <location>
        <begin position="161"/>
        <end position="181"/>
    </location>
</feature>
<feature type="transmembrane region" description="Helical" evidence="1">
    <location>
        <begin position="80"/>
        <end position="98"/>
    </location>
</feature>
<evidence type="ECO:0000256" key="1">
    <source>
        <dbReference type="SAM" id="Phobius"/>
    </source>
</evidence>
<gene>
    <name evidence="2" type="ORF">H9851_02200</name>
</gene>
<dbReference type="Pfam" id="PF07155">
    <property type="entry name" value="ECF-ribofla_trS"/>
    <property type="match status" value="1"/>
</dbReference>
<protein>
    <submittedName>
        <fullName evidence="2">ECF transporter S component</fullName>
    </submittedName>
</protein>
<evidence type="ECO:0000313" key="3">
    <source>
        <dbReference type="Proteomes" id="UP000886847"/>
    </source>
</evidence>
<comment type="caution">
    <text evidence="2">The sequence shown here is derived from an EMBL/GenBank/DDBJ whole genome shotgun (WGS) entry which is preliminary data.</text>
</comment>
<keyword evidence="1" id="KW-0472">Membrane</keyword>
<name>A0A9D1W1E2_9FIRM</name>
<sequence length="187" mass="20571">MFSKAFRSFSMSKQIAYLAIFIALSVAANSVLGVELSASNKIAFTYTVSFLAGYLLGPVPAFLVGFIGDAIGFLISPVDVYWLYGLTLGLFGFLTGWIMNGIKREDAGWLFGKAILAFAVGFIVITCFLNTLVQYSYAYIFLWGGTAQKTFWVYLAGRLSIQSIVYVVNVALCLAALPFCAKFKRKY</sequence>
<dbReference type="InterPro" id="IPR009825">
    <property type="entry name" value="ECF_substrate-spec-like"/>
</dbReference>
<dbReference type="EMBL" id="DXEW01000008">
    <property type="protein sequence ID" value="HIX50072.1"/>
    <property type="molecule type" value="Genomic_DNA"/>
</dbReference>
<feature type="transmembrane region" description="Helical" evidence="1">
    <location>
        <begin position="110"/>
        <end position="129"/>
    </location>
</feature>
<reference evidence="2" key="1">
    <citation type="journal article" date="2021" name="PeerJ">
        <title>Extensive microbial diversity within the chicken gut microbiome revealed by metagenomics and culture.</title>
        <authorList>
            <person name="Gilroy R."/>
            <person name="Ravi A."/>
            <person name="Getino M."/>
            <person name="Pursley I."/>
            <person name="Horton D.L."/>
            <person name="Alikhan N.F."/>
            <person name="Baker D."/>
            <person name="Gharbi K."/>
            <person name="Hall N."/>
            <person name="Watson M."/>
            <person name="Adriaenssens E.M."/>
            <person name="Foster-Nyarko E."/>
            <person name="Jarju S."/>
            <person name="Secka A."/>
            <person name="Antonio M."/>
            <person name="Oren A."/>
            <person name="Chaudhuri R.R."/>
            <person name="La Ragione R."/>
            <person name="Hildebrand F."/>
            <person name="Pallen M.J."/>
        </authorList>
    </citation>
    <scope>NUCLEOTIDE SEQUENCE</scope>
    <source>
        <strain evidence="2">2189</strain>
    </source>
</reference>
<evidence type="ECO:0000313" key="2">
    <source>
        <dbReference type="EMBL" id="HIX50072.1"/>
    </source>
</evidence>
<dbReference type="Gene3D" id="1.10.1760.20">
    <property type="match status" value="1"/>
</dbReference>
<proteinExistence type="predicted"/>
<dbReference type="Proteomes" id="UP000886847">
    <property type="component" value="Unassembled WGS sequence"/>
</dbReference>
<keyword evidence="1" id="KW-1133">Transmembrane helix</keyword>
<keyword evidence="1" id="KW-0812">Transmembrane</keyword>
<dbReference type="AlphaFoldDB" id="A0A9D1W1E2"/>
<dbReference type="GO" id="GO:0016020">
    <property type="term" value="C:membrane"/>
    <property type="evidence" value="ECO:0007669"/>
    <property type="project" value="InterPro"/>
</dbReference>
<feature type="transmembrane region" description="Helical" evidence="1">
    <location>
        <begin position="43"/>
        <end position="68"/>
    </location>
</feature>